<feature type="repeat" description="ANK" evidence="1">
    <location>
        <begin position="70"/>
        <end position="102"/>
    </location>
</feature>
<dbReference type="PROSITE" id="PS50088">
    <property type="entry name" value="ANK_REPEAT"/>
    <property type="match status" value="1"/>
</dbReference>
<dbReference type="EMBL" id="FORU01000002">
    <property type="protein sequence ID" value="SFJ01894.1"/>
    <property type="molecule type" value="Genomic_DNA"/>
</dbReference>
<evidence type="ECO:0000313" key="3">
    <source>
        <dbReference type="Proteomes" id="UP000243887"/>
    </source>
</evidence>
<evidence type="ECO:0000313" key="2">
    <source>
        <dbReference type="EMBL" id="SFJ01894.1"/>
    </source>
</evidence>
<accession>A0A1I3MXP7</accession>
<dbReference type="SMART" id="SM00248">
    <property type="entry name" value="ANK"/>
    <property type="match status" value="4"/>
</dbReference>
<reference evidence="3" key="1">
    <citation type="submission" date="2016-10" db="EMBL/GenBank/DDBJ databases">
        <authorList>
            <person name="Varghese N."/>
            <person name="Submissions S."/>
        </authorList>
    </citation>
    <scope>NUCLEOTIDE SEQUENCE [LARGE SCALE GENOMIC DNA]</scope>
    <source>
        <strain evidence="3">DSM 26542</strain>
    </source>
</reference>
<dbReference type="Proteomes" id="UP000243887">
    <property type="component" value="Unassembled WGS sequence"/>
</dbReference>
<dbReference type="InterPro" id="IPR036770">
    <property type="entry name" value="Ankyrin_rpt-contain_sf"/>
</dbReference>
<dbReference type="InterPro" id="IPR002110">
    <property type="entry name" value="Ankyrin_rpt"/>
</dbReference>
<dbReference type="SUPFAM" id="SSF48403">
    <property type="entry name" value="Ankyrin repeat"/>
    <property type="match status" value="1"/>
</dbReference>
<proteinExistence type="predicted"/>
<keyword evidence="3" id="KW-1185">Reference proteome</keyword>
<dbReference type="Gene3D" id="1.25.40.20">
    <property type="entry name" value="Ankyrin repeat-containing domain"/>
    <property type="match status" value="2"/>
</dbReference>
<sequence length="275" mass="32040">MRILKRMPYCFFLFFLCLNSCRQEVNRNVSMFKETKAYELAKSVEKGDLQAIENLIGNDSTLLEVINPISGSSVLTLALYTENYETLKKLLELGADPNFVNPLTKKSVLIESIKFYEKPEPYTIDKRYTKLLLENGADPNYAIEKDFTDEKGHFQNATTPLMQASKFDVDFVKLLINYGANPYKKLENDQSTPFASAFTGYKDKFNVVNYFIDSLKVNVHQPMKKWSDYEYLFIQDYIKKYMAYKESSEGYEEREKLVAKLKSMGVDFKDYDYKL</sequence>
<name>A0A1I3MXP7_9FLAO</name>
<protein>
    <submittedName>
        <fullName evidence="2">Uncharacterized protein</fullName>
    </submittedName>
</protein>
<organism evidence="2 3">
    <name type="scientific">Myroides guanonis</name>
    <dbReference type="NCBI Taxonomy" id="1150112"/>
    <lineage>
        <taxon>Bacteria</taxon>
        <taxon>Pseudomonadati</taxon>
        <taxon>Bacteroidota</taxon>
        <taxon>Flavobacteriia</taxon>
        <taxon>Flavobacteriales</taxon>
        <taxon>Flavobacteriaceae</taxon>
        <taxon>Myroides</taxon>
    </lineage>
</organism>
<dbReference type="STRING" id="1150112.SAMN04487893_102319"/>
<dbReference type="AlphaFoldDB" id="A0A1I3MXP7"/>
<evidence type="ECO:0000256" key="1">
    <source>
        <dbReference type="PROSITE-ProRule" id="PRU00023"/>
    </source>
</evidence>
<dbReference type="PROSITE" id="PS50297">
    <property type="entry name" value="ANK_REP_REGION"/>
    <property type="match status" value="1"/>
</dbReference>
<gene>
    <name evidence="2" type="ORF">SAMN04487893_102319</name>
</gene>
<dbReference type="Pfam" id="PF00023">
    <property type="entry name" value="Ank"/>
    <property type="match status" value="1"/>
</dbReference>
<keyword evidence="1" id="KW-0040">ANK repeat</keyword>